<dbReference type="GO" id="GO:0009236">
    <property type="term" value="P:cobalamin biosynthetic process"/>
    <property type="evidence" value="ECO:0007669"/>
    <property type="project" value="UniProtKB-UniRule"/>
</dbReference>
<dbReference type="NCBIfam" id="TIGR00317">
    <property type="entry name" value="cobS"/>
    <property type="match status" value="1"/>
</dbReference>
<feature type="transmembrane region" description="Helical" evidence="19">
    <location>
        <begin position="185"/>
        <end position="201"/>
    </location>
</feature>
<keyword evidence="7 19" id="KW-1003">Cell membrane</keyword>
<evidence type="ECO:0000256" key="18">
    <source>
        <dbReference type="ARBA" id="ARBA00049504"/>
    </source>
</evidence>
<keyword evidence="12 19" id="KW-1133">Transmembrane helix</keyword>
<keyword evidence="11 19" id="KW-0460">Magnesium</keyword>
<name>A0A401UJN5_9CLOT</name>
<evidence type="ECO:0000256" key="1">
    <source>
        <dbReference type="ARBA" id="ARBA00001946"/>
    </source>
</evidence>
<feature type="transmembrane region" description="Helical" evidence="19">
    <location>
        <begin position="145"/>
        <end position="164"/>
    </location>
</feature>
<evidence type="ECO:0000256" key="16">
    <source>
        <dbReference type="ARBA" id="ARBA00032853"/>
    </source>
</evidence>
<comment type="catalytic activity">
    <reaction evidence="17 19">
        <text>alpha-ribazole + adenosylcob(III)inamide-GDP = adenosylcob(III)alamin + GMP + H(+)</text>
        <dbReference type="Rhea" id="RHEA:16049"/>
        <dbReference type="ChEBI" id="CHEBI:10329"/>
        <dbReference type="ChEBI" id="CHEBI:15378"/>
        <dbReference type="ChEBI" id="CHEBI:18408"/>
        <dbReference type="ChEBI" id="CHEBI:58115"/>
        <dbReference type="ChEBI" id="CHEBI:60487"/>
        <dbReference type="EC" id="2.7.8.26"/>
    </reaction>
</comment>
<dbReference type="PANTHER" id="PTHR34148:SF1">
    <property type="entry name" value="ADENOSYLCOBINAMIDE-GDP RIBAZOLETRANSFERASE"/>
    <property type="match status" value="1"/>
</dbReference>
<evidence type="ECO:0000313" key="20">
    <source>
        <dbReference type="EMBL" id="GCD09764.1"/>
    </source>
</evidence>
<evidence type="ECO:0000256" key="14">
    <source>
        <dbReference type="ARBA" id="ARBA00025228"/>
    </source>
</evidence>
<protein>
    <recommendedName>
        <fullName evidence="6 19">Adenosylcobinamide-GDP ribazoletransferase</fullName>
        <ecNumber evidence="5 19">2.7.8.26</ecNumber>
    </recommendedName>
    <alternativeName>
        <fullName evidence="16 19">Cobalamin synthase</fullName>
    </alternativeName>
    <alternativeName>
        <fullName evidence="15 19">Cobalamin-5'-phosphate synthase</fullName>
    </alternativeName>
</protein>
<evidence type="ECO:0000256" key="12">
    <source>
        <dbReference type="ARBA" id="ARBA00022989"/>
    </source>
</evidence>
<dbReference type="PANTHER" id="PTHR34148">
    <property type="entry name" value="ADENOSYLCOBINAMIDE-GDP RIBAZOLETRANSFERASE"/>
    <property type="match status" value="1"/>
</dbReference>
<evidence type="ECO:0000256" key="13">
    <source>
        <dbReference type="ARBA" id="ARBA00023136"/>
    </source>
</evidence>
<comment type="pathway">
    <text evidence="3 19">Cofactor biosynthesis; adenosylcobalamin biosynthesis; adenosylcobalamin from cob(II)yrinate a,c-diamide: step 7/7.</text>
</comment>
<comment type="function">
    <text evidence="14 19">Joins adenosylcobinamide-GDP and alpha-ribazole to generate adenosylcobalamin (Ado-cobalamin). Also synthesizes adenosylcobalamin 5'-phosphate from adenosylcobinamide-GDP and alpha-ribazole 5'-phosphate.</text>
</comment>
<evidence type="ECO:0000256" key="8">
    <source>
        <dbReference type="ARBA" id="ARBA00022573"/>
    </source>
</evidence>
<gene>
    <name evidence="19 20" type="primary">cobS</name>
    <name evidence="20" type="ORF">Ctaglu_13870</name>
</gene>
<organism evidence="20 21">
    <name type="scientific">Clostridium tagluense</name>
    <dbReference type="NCBI Taxonomy" id="360422"/>
    <lineage>
        <taxon>Bacteria</taxon>
        <taxon>Bacillati</taxon>
        <taxon>Bacillota</taxon>
        <taxon>Clostridia</taxon>
        <taxon>Eubacteriales</taxon>
        <taxon>Clostridiaceae</taxon>
        <taxon>Clostridium</taxon>
    </lineage>
</organism>
<dbReference type="InterPro" id="IPR003805">
    <property type="entry name" value="CobS"/>
</dbReference>
<proteinExistence type="inferred from homology"/>
<evidence type="ECO:0000256" key="19">
    <source>
        <dbReference type="HAMAP-Rule" id="MF_00719"/>
    </source>
</evidence>
<evidence type="ECO:0000256" key="11">
    <source>
        <dbReference type="ARBA" id="ARBA00022842"/>
    </source>
</evidence>
<sequence>MQANKMREYLNDFLLFFQFFTRIPININLKCEKENFRRGSIFFPVVGLFIGIVQWLIYYILIKVLPINITSVFVVIIPIVITGALHVDGLGDTCDGFFSLKGGKDKIIEVMKDSRVGTYASVAIVFDMLARYAAVYTIIELNLPFILIATPVIARFTVVFLSFIGKNAKENGSGNIFIGNIDVKRVVITGITTIILGTLLIGFNKSVILIASGLLLSLLFNKFCESKITGLTGDSLGANNELVEILIMILFIAMN</sequence>
<feature type="transmembrane region" description="Helical" evidence="19">
    <location>
        <begin position="116"/>
        <end position="139"/>
    </location>
</feature>
<accession>A0A401UJN5</accession>
<dbReference type="UniPathway" id="UPA00148">
    <property type="reaction ID" value="UER00238"/>
</dbReference>
<keyword evidence="9 19" id="KW-0808">Transferase</keyword>
<comment type="caution">
    <text evidence="20">The sequence shown here is derived from an EMBL/GenBank/DDBJ whole genome shotgun (WGS) entry which is preliminary data.</text>
</comment>
<comment type="subcellular location">
    <subcellularLocation>
        <location evidence="2 19">Cell membrane</location>
        <topology evidence="2 19">Multi-pass membrane protein</topology>
    </subcellularLocation>
</comment>
<dbReference type="GO" id="GO:0051073">
    <property type="term" value="F:adenosylcobinamide-GDP ribazoletransferase activity"/>
    <property type="evidence" value="ECO:0007669"/>
    <property type="project" value="UniProtKB-UniRule"/>
</dbReference>
<keyword evidence="13 19" id="KW-0472">Membrane</keyword>
<evidence type="ECO:0000256" key="17">
    <source>
        <dbReference type="ARBA" id="ARBA00048623"/>
    </source>
</evidence>
<evidence type="ECO:0000256" key="7">
    <source>
        <dbReference type="ARBA" id="ARBA00022475"/>
    </source>
</evidence>
<evidence type="ECO:0000256" key="4">
    <source>
        <dbReference type="ARBA" id="ARBA00010561"/>
    </source>
</evidence>
<dbReference type="Pfam" id="PF02654">
    <property type="entry name" value="CobS"/>
    <property type="match status" value="1"/>
</dbReference>
<dbReference type="Proteomes" id="UP000287872">
    <property type="component" value="Unassembled WGS sequence"/>
</dbReference>
<feature type="transmembrane region" description="Helical" evidence="19">
    <location>
        <begin position="67"/>
        <end position="87"/>
    </location>
</feature>
<comment type="cofactor">
    <cofactor evidence="1 19">
        <name>Mg(2+)</name>
        <dbReference type="ChEBI" id="CHEBI:18420"/>
    </cofactor>
</comment>
<evidence type="ECO:0000256" key="2">
    <source>
        <dbReference type="ARBA" id="ARBA00004651"/>
    </source>
</evidence>
<dbReference type="EC" id="2.7.8.26" evidence="5 19"/>
<reference evidence="20 21" key="1">
    <citation type="submission" date="2018-11" db="EMBL/GenBank/DDBJ databases">
        <title>Genome sequencing and assembly of Clostridium tagluense strain A121.</title>
        <authorList>
            <person name="Murakami T."/>
            <person name="Segawa T."/>
            <person name="Shcherbakova V.A."/>
            <person name="Mori H."/>
            <person name="Yoshimura Y."/>
        </authorList>
    </citation>
    <scope>NUCLEOTIDE SEQUENCE [LARGE SCALE GENOMIC DNA]</scope>
    <source>
        <strain evidence="20 21">A121</strain>
    </source>
</reference>
<keyword evidence="8 19" id="KW-0169">Cobalamin biosynthesis</keyword>
<evidence type="ECO:0000256" key="6">
    <source>
        <dbReference type="ARBA" id="ARBA00015850"/>
    </source>
</evidence>
<feature type="transmembrane region" description="Helical" evidence="19">
    <location>
        <begin position="41"/>
        <end position="61"/>
    </location>
</feature>
<evidence type="ECO:0000256" key="3">
    <source>
        <dbReference type="ARBA" id="ARBA00004663"/>
    </source>
</evidence>
<dbReference type="HAMAP" id="MF_00719">
    <property type="entry name" value="CobS"/>
    <property type="match status" value="1"/>
</dbReference>
<evidence type="ECO:0000256" key="10">
    <source>
        <dbReference type="ARBA" id="ARBA00022692"/>
    </source>
</evidence>
<dbReference type="EMBL" id="BHYK01000006">
    <property type="protein sequence ID" value="GCD09764.1"/>
    <property type="molecule type" value="Genomic_DNA"/>
</dbReference>
<dbReference type="AlphaFoldDB" id="A0A401UJN5"/>
<evidence type="ECO:0000313" key="21">
    <source>
        <dbReference type="Proteomes" id="UP000287872"/>
    </source>
</evidence>
<evidence type="ECO:0000256" key="9">
    <source>
        <dbReference type="ARBA" id="ARBA00022679"/>
    </source>
</evidence>
<evidence type="ECO:0000256" key="15">
    <source>
        <dbReference type="ARBA" id="ARBA00032605"/>
    </source>
</evidence>
<keyword evidence="21" id="KW-1185">Reference proteome</keyword>
<dbReference type="GO" id="GO:0005886">
    <property type="term" value="C:plasma membrane"/>
    <property type="evidence" value="ECO:0007669"/>
    <property type="project" value="UniProtKB-SubCell"/>
</dbReference>
<dbReference type="GO" id="GO:0008818">
    <property type="term" value="F:cobalamin 5'-phosphate synthase activity"/>
    <property type="evidence" value="ECO:0007669"/>
    <property type="project" value="UniProtKB-UniRule"/>
</dbReference>
<comment type="catalytic activity">
    <reaction evidence="18 19">
        <text>alpha-ribazole 5'-phosphate + adenosylcob(III)inamide-GDP = adenosylcob(III)alamin 5'-phosphate + GMP + H(+)</text>
        <dbReference type="Rhea" id="RHEA:23560"/>
        <dbReference type="ChEBI" id="CHEBI:15378"/>
        <dbReference type="ChEBI" id="CHEBI:57918"/>
        <dbReference type="ChEBI" id="CHEBI:58115"/>
        <dbReference type="ChEBI" id="CHEBI:60487"/>
        <dbReference type="ChEBI" id="CHEBI:60493"/>
        <dbReference type="EC" id="2.7.8.26"/>
    </reaction>
</comment>
<evidence type="ECO:0000256" key="5">
    <source>
        <dbReference type="ARBA" id="ARBA00013200"/>
    </source>
</evidence>
<feature type="transmembrane region" description="Helical" evidence="19">
    <location>
        <begin position="207"/>
        <end position="224"/>
    </location>
</feature>
<keyword evidence="10 19" id="KW-0812">Transmembrane</keyword>
<comment type="similarity">
    <text evidence="4 19">Belongs to the CobS family.</text>
</comment>